<comment type="caution">
    <text evidence="2">The sequence shown here is derived from an EMBL/GenBank/DDBJ whole genome shotgun (WGS) entry which is preliminary data.</text>
</comment>
<sequence length="158" mass="17830">MFHWRLKNGLQGLRAPVPLDAALEYLACRPERVLGVQRGRNESRLAHTMANPELRNRKHGTAGSMSMALPEPLVDEKTAELIEELKRENNYEGQIETEKRMYLVKLLSKVWILVAGFLYCFNFEGAPVSNTEGLRGSLHAITIERTNTLAVYGSGNLY</sequence>
<accession>A0A177EPC0</accession>
<dbReference type="EMBL" id="LVKK01000215">
    <property type="protein sequence ID" value="OAG33835.1"/>
    <property type="molecule type" value="Genomic_DNA"/>
</dbReference>
<dbReference type="OrthoDB" id="10383664at2759"/>
<reference evidence="2 3" key="1">
    <citation type="submission" date="2016-03" db="EMBL/GenBank/DDBJ databases">
        <title>Draft genome sequence of the Fonsecaea monophora CBS 269.37.</title>
        <authorList>
            <person name="Bombassaro A."/>
            <person name="Vinicius W.A."/>
            <person name="De Hoog S."/>
            <person name="Sun J."/>
            <person name="Souza E.M."/>
            <person name="Raittz R.T."/>
            <person name="Costa F."/>
            <person name="Leao A.C."/>
            <person name="Tadra-Sfeir M.Z."/>
            <person name="Baura V."/>
            <person name="Balsanelli E."/>
            <person name="Pedrosa F.O."/>
            <person name="Moreno L.F."/>
            <person name="Steffens M.B."/>
            <person name="Xi L."/>
            <person name="Bocca A.L."/>
            <person name="Felipe M.S."/>
            <person name="Teixeira M."/>
            <person name="Telles Filho F.Q."/>
            <person name="Azevedo C.M."/>
            <person name="Gomes R."/>
            <person name="Vicente V.A."/>
        </authorList>
    </citation>
    <scope>NUCLEOTIDE SEQUENCE [LARGE SCALE GENOMIC DNA]</scope>
    <source>
        <strain evidence="2 3">CBS 269.37</strain>
    </source>
</reference>
<dbReference type="Pfam" id="PF20750">
    <property type="entry name" value="PAP_NTPase"/>
    <property type="match status" value="1"/>
</dbReference>
<evidence type="ECO:0000313" key="2">
    <source>
        <dbReference type="EMBL" id="OAG33835.1"/>
    </source>
</evidence>
<dbReference type="GeneID" id="34607131"/>
<evidence type="ECO:0000313" key="3">
    <source>
        <dbReference type="Proteomes" id="UP000077002"/>
    </source>
</evidence>
<evidence type="ECO:0000259" key="1">
    <source>
        <dbReference type="Pfam" id="PF20750"/>
    </source>
</evidence>
<dbReference type="RefSeq" id="XP_022505787.1">
    <property type="nucleotide sequence ID" value="XM_022661904.1"/>
</dbReference>
<proteinExistence type="predicted"/>
<dbReference type="Proteomes" id="UP000077002">
    <property type="component" value="Unassembled WGS sequence"/>
</dbReference>
<gene>
    <name evidence="2" type="ORF">AYO21_12064</name>
</gene>
<feature type="domain" description="Poly(A) polymerase nucleotidyltransferase" evidence="1">
    <location>
        <begin position="60"/>
        <end position="110"/>
    </location>
</feature>
<dbReference type="InterPro" id="IPR048840">
    <property type="entry name" value="PolA_pol_NTPase"/>
</dbReference>
<protein>
    <recommendedName>
        <fullName evidence="1">Poly(A) polymerase nucleotidyltransferase domain-containing protein</fullName>
    </recommendedName>
</protein>
<dbReference type="AlphaFoldDB" id="A0A177EPC0"/>
<organism evidence="2 3">
    <name type="scientific">Fonsecaea monophora</name>
    <dbReference type="NCBI Taxonomy" id="254056"/>
    <lineage>
        <taxon>Eukaryota</taxon>
        <taxon>Fungi</taxon>
        <taxon>Dikarya</taxon>
        <taxon>Ascomycota</taxon>
        <taxon>Pezizomycotina</taxon>
        <taxon>Eurotiomycetes</taxon>
        <taxon>Chaetothyriomycetidae</taxon>
        <taxon>Chaetothyriales</taxon>
        <taxon>Herpotrichiellaceae</taxon>
        <taxon>Fonsecaea</taxon>
    </lineage>
</organism>
<keyword evidence="3" id="KW-1185">Reference proteome</keyword>
<name>A0A177EPC0_9EURO</name>